<keyword evidence="8 14" id="KW-0915">Sodium</keyword>
<dbReference type="Proteomes" id="UP000606786">
    <property type="component" value="Unassembled WGS sequence"/>
</dbReference>
<evidence type="ECO:0000256" key="13">
    <source>
        <dbReference type="ARBA" id="ARBA00037785"/>
    </source>
</evidence>
<evidence type="ECO:0000256" key="17">
    <source>
        <dbReference type="SAM" id="Phobius"/>
    </source>
</evidence>
<name>A0A811VBM9_CERCA</name>
<dbReference type="InterPro" id="IPR037272">
    <property type="entry name" value="SNS_sf"/>
</dbReference>
<accession>A0A811VBM9</accession>
<evidence type="ECO:0000256" key="11">
    <source>
        <dbReference type="ARBA" id="ARBA00023180"/>
    </source>
</evidence>
<dbReference type="GO" id="GO:0046872">
    <property type="term" value="F:metal ion binding"/>
    <property type="evidence" value="ECO:0007669"/>
    <property type="project" value="UniProtKB-KW"/>
</dbReference>
<reference evidence="18" key="1">
    <citation type="submission" date="2020-11" db="EMBL/GenBank/DDBJ databases">
        <authorList>
            <person name="Whitehead M."/>
        </authorList>
    </citation>
    <scope>NUCLEOTIDE SEQUENCE</scope>
    <source>
        <strain evidence="18">EGII</strain>
    </source>
</reference>
<keyword evidence="5 15" id="KW-0769">Symport</keyword>
<dbReference type="EMBL" id="CAJHJT010000056">
    <property type="protein sequence ID" value="CAD7011569.1"/>
    <property type="molecule type" value="Genomic_DNA"/>
</dbReference>
<dbReference type="PRINTS" id="PR00176">
    <property type="entry name" value="NANEUSMPORT"/>
</dbReference>
<keyword evidence="19" id="KW-1185">Reference proteome</keyword>
<gene>
    <name evidence="18" type="ORF">CCAP1982_LOCUS19657</name>
</gene>
<keyword evidence="6" id="KW-0029">Amino-acid transport</keyword>
<keyword evidence="14" id="KW-0479">Metal-binding</keyword>
<dbReference type="InterPro" id="IPR000175">
    <property type="entry name" value="Na/ntran_symport"/>
</dbReference>
<dbReference type="PANTHER" id="PTHR11616:SF321">
    <property type="entry name" value="SODIUM-DEPENDENT NUTRIENT AMINO ACID TRANSPORTER 1-RELATED"/>
    <property type="match status" value="1"/>
</dbReference>
<evidence type="ECO:0000313" key="19">
    <source>
        <dbReference type="Proteomes" id="UP000606786"/>
    </source>
</evidence>
<dbReference type="PROSITE" id="PS00610">
    <property type="entry name" value="NA_NEUROTRAN_SYMP_1"/>
    <property type="match status" value="1"/>
</dbReference>
<evidence type="ECO:0000256" key="5">
    <source>
        <dbReference type="ARBA" id="ARBA00022847"/>
    </source>
</evidence>
<feature type="binding site" evidence="14">
    <location>
        <position position="64"/>
    </location>
    <ligand>
        <name>Na(+)</name>
        <dbReference type="ChEBI" id="CHEBI:29101"/>
        <label>1</label>
    </ligand>
</feature>
<proteinExistence type="inferred from homology"/>
<keyword evidence="3 15" id="KW-0813">Transport</keyword>
<dbReference type="GO" id="GO:0089718">
    <property type="term" value="P:amino acid import across plasma membrane"/>
    <property type="evidence" value="ECO:0007669"/>
    <property type="project" value="TreeGrafter"/>
</dbReference>
<keyword evidence="7 17" id="KW-1133">Transmembrane helix</keyword>
<feature type="binding site" evidence="14">
    <location>
        <position position="68"/>
    </location>
    <ligand>
        <name>Na(+)</name>
        <dbReference type="ChEBI" id="CHEBI:29101"/>
        <label>1</label>
    </ligand>
</feature>
<evidence type="ECO:0000313" key="18">
    <source>
        <dbReference type="EMBL" id="CAD7011569.1"/>
    </source>
</evidence>
<evidence type="ECO:0000256" key="12">
    <source>
        <dbReference type="ARBA" id="ARBA00023201"/>
    </source>
</evidence>
<evidence type="ECO:0000256" key="16">
    <source>
        <dbReference type="SAM" id="MobiDB-lite"/>
    </source>
</evidence>
<evidence type="ECO:0000256" key="10">
    <source>
        <dbReference type="ARBA" id="ARBA00023136"/>
    </source>
</evidence>
<dbReference type="PANTHER" id="PTHR11616">
    <property type="entry name" value="SODIUM/CHLORIDE DEPENDENT TRANSPORTER"/>
    <property type="match status" value="1"/>
</dbReference>
<keyword evidence="11" id="KW-0325">Glycoprotein</keyword>
<keyword evidence="12" id="KW-0739">Sodium transport</keyword>
<comment type="similarity">
    <text evidence="2 15">Belongs to the sodium:neurotransmitter symporter (SNF) (TC 2.A.22) family.</text>
</comment>
<evidence type="ECO:0000256" key="14">
    <source>
        <dbReference type="PIRSR" id="PIRSR600175-1"/>
    </source>
</evidence>
<comment type="subcellular location">
    <subcellularLocation>
        <location evidence="1">Membrane</location>
        <topology evidence="1">Multi-pass membrane protein</topology>
    </subcellularLocation>
</comment>
<dbReference type="GO" id="GO:0005283">
    <property type="term" value="F:amino acid:sodium symporter activity"/>
    <property type="evidence" value="ECO:0007669"/>
    <property type="project" value="TreeGrafter"/>
</dbReference>
<evidence type="ECO:0000256" key="2">
    <source>
        <dbReference type="ARBA" id="ARBA00006459"/>
    </source>
</evidence>
<evidence type="ECO:0000256" key="9">
    <source>
        <dbReference type="ARBA" id="ARBA00023065"/>
    </source>
</evidence>
<dbReference type="GO" id="GO:0015179">
    <property type="term" value="F:L-amino acid transmembrane transporter activity"/>
    <property type="evidence" value="ECO:0007669"/>
    <property type="project" value="TreeGrafter"/>
</dbReference>
<keyword evidence="4 15" id="KW-0812">Transmembrane</keyword>
<feature type="region of interest" description="Disordered" evidence="16">
    <location>
        <begin position="1"/>
        <end position="43"/>
    </location>
</feature>
<feature type="transmembrane region" description="Helical" evidence="17">
    <location>
        <begin position="82"/>
        <end position="102"/>
    </location>
</feature>
<evidence type="ECO:0000256" key="15">
    <source>
        <dbReference type="RuleBase" id="RU003732"/>
    </source>
</evidence>
<sequence length="117" mass="12766">MESPHENPAFIGDDGKSANGHPRLPRNSDEEASQTLPQKEGIEKERATWGKGVEFLFSCIAMSVGLGNVWRFPFTALDNGGGAFLIPYLIVLFLIGKPIYYLEMAIGQFSSCGSVKV</sequence>
<keyword evidence="10 17" id="KW-0472">Membrane</keyword>
<dbReference type="GO" id="GO:0005886">
    <property type="term" value="C:plasma membrane"/>
    <property type="evidence" value="ECO:0007669"/>
    <property type="project" value="TreeGrafter"/>
</dbReference>
<evidence type="ECO:0000256" key="4">
    <source>
        <dbReference type="ARBA" id="ARBA00022692"/>
    </source>
</evidence>
<evidence type="ECO:0000256" key="6">
    <source>
        <dbReference type="ARBA" id="ARBA00022970"/>
    </source>
</evidence>
<evidence type="ECO:0000256" key="1">
    <source>
        <dbReference type="ARBA" id="ARBA00004141"/>
    </source>
</evidence>
<dbReference type="Pfam" id="PF00209">
    <property type="entry name" value="SNF"/>
    <property type="match status" value="1"/>
</dbReference>
<evidence type="ECO:0000256" key="3">
    <source>
        <dbReference type="ARBA" id="ARBA00022448"/>
    </source>
</evidence>
<evidence type="ECO:0000256" key="8">
    <source>
        <dbReference type="ARBA" id="ARBA00023053"/>
    </source>
</evidence>
<comment type="caution">
    <text evidence="18">The sequence shown here is derived from an EMBL/GenBank/DDBJ whole genome shotgun (WGS) entry which is preliminary data.</text>
</comment>
<dbReference type="AlphaFoldDB" id="A0A811VBM9"/>
<keyword evidence="9" id="KW-0406">Ion transport</keyword>
<evidence type="ECO:0000256" key="7">
    <source>
        <dbReference type="ARBA" id="ARBA00022989"/>
    </source>
</evidence>
<organism evidence="18 19">
    <name type="scientific">Ceratitis capitata</name>
    <name type="common">Mediterranean fruit fly</name>
    <name type="synonym">Tephritis capitata</name>
    <dbReference type="NCBI Taxonomy" id="7213"/>
    <lineage>
        <taxon>Eukaryota</taxon>
        <taxon>Metazoa</taxon>
        <taxon>Ecdysozoa</taxon>
        <taxon>Arthropoda</taxon>
        <taxon>Hexapoda</taxon>
        <taxon>Insecta</taxon>
        <taxon>Pterygota</taxon>
        <taxon>Neoptera</taxon>
        <taxon>Endopterygota</taxon>
        <taxon>Diptera</taxon>
        <taxon>Brachycera</taxon>
        <taxon>Muscomorpha</taxon>
        <taxon>Tephritoidea</taxon>
        <taxon>Tephritidae</taxon>
        <taxon>Ceratitis</taxon>
        <taxon>Ceratitis</taxon>
    </lineage>
</organism>
<feature type="transmembrane region" description="Helical" evidence="17">
    <location>
        <begin position="52"/>
        <end position="70"/>
    </location>
</feature>
<dbReference type="OrthoDB" id="6581954at2759"/>
<protein>
    <recommendedName>
        <fullName evidence="15">Transporter</fullName>
    </recommendedName>
</protein>
<dbReference type="SUPFAM" id="SSF161070">
    <property type="entry name" value="SNF-like"/>
    <property type="match status" value="1"/>
</dbReference>
<comment type="function">
    <text evidence="13">Unusual broad substrate spectrum amino acid:sodium cotransporter that promotes absorption of the D isomers of essential amino acids. Neutral amino acids are the preferred substrates, especially methionine and phenylalanine.</text>
</comment>
<dbReference type="PROSITE" id="PS50267">
    <property type="entry name" value="NA_NEUROTRAN_SYMP_3"/>
    <property type="match status" value="1"/>
</dbReference>